<comment type="caution">
    <text evidence="2">The sequence shown here is derived from an EMBL/GenBank/DDBJ whole genome shotgun (WGS) entry which is preliminary data.</text>
</comment>
<dbReference type="EMBL" id="JAWDGP010004858">
    <property type="protein sequence ID" value="KAK3761692.1"/>
    <property type="molecule type" value="Genomic_DNA"/>
</dbReference>
<dbReference type="AlphaFoldDB" id="A0AAE0Z2S3"/>
<keyword evidence="3" id="KW-1185">Reference proteome</keyword>
<accession>A0AAE0Z2S3</accession>
<evidence type="ECO:0000256" key="1">
    <source>
        <dbReference type="SAM" id="MobiDB-lite"/>
    </source>
</evidence>
<sequence length="81" mass="8735">MGRLGGGGPSLSSIRPKSPPNKTPGGGIRDTPKPPFNSYLEFCFESSQPQKAQLLQRVETRVSLEAKYGKVHSKHSGGVRN</sequence>
<reference evidence="2" key="1">
    <citation type="journal article" date="2023" name="G3 (Bethesda)">
        <title>A reference genome for the long-term kleptoplast-retaining sea slug Elysia crispata morphotype clarki.</title>
        <authorList>
            <person name="Eastman K.E."/>
            <person name="Pendleton A.L."/>
            <person name="Shaikh M.A."/>
            <person name="Suttiyut T."/>
            <person name="Ogas R."/>
            <person name="Tomko P."/>
            <person name="Gavelis G."/>
            <person name="Widhalm J.R."/>
            <person name="Wisecaver J.H."/>
        </authorList>
    </citation>
    <scope>NUCLEOTIDE SEQUENCE</scope>
    <source>
        <strain evidence="2">ECLA1</strain>
    </source>
</reference>
<evidence type="ECO:0000313" key="2">
    <source>
        <dbReference type="EMBL" id="KAK3761692.1"/>
    </source>
</evidence>
<dbReference type="Proteomes" id="UP001283361">
    <property type="component" value="Unassembled WGS sequence"/>
</dbReference>
<protein>
    <submittedName>
        <fullName evidence="2">Uncharacterized protein</fullName>
    </submittedName>
</protein>
<name>A0AAE0Z2S3_9GAST</name>
<feature type="region of interest" description="Disordered" evidence="1">
    <location>
        <begin position="1"/>
        <end position="34"/>
    </location>
</feature>
<organism evidence="2 3">
    <name type="scientific">Elysia crispata</name>
    <name type="common">lettuce slug</name>
    <dbReference type="NCBI Taxonomy" id="231223"/>
    <lineage>
        <taxon>Eukaryota</taxon>
        <taxon>Metazoa</taxon>
        <taxon>Spiralia</taxon>
        <taxon>Lophotrochozoa</taxon>
        <taxon>Mollusca</taxon>
        <taxon>Gastropoda</taxon>
        <taxon>Heterobranchia</taxon>
        <taxon>Euthyneura</taxon>
        <taxon>Panpulmonata</taxon>
        <taxon>Sacoglossa</taxon>
        <taxon>Placobranchoidea</taxon>
        <taxon>Plakobranchidae</taxon>
        <taxon>Elysia</taxon>
    </lineage>
</organism>
<gene>
    <name evidence="2" type="ORF">RRG08_020722</name>
</gene>
<evidence type="ECO:0000313" key="3">
    <source>
        <dbReference type="Proteomes" id="UP001283361"/>
    </source>
</evidence>
<proteinExistence type="predicted"/>